<dbReference type="Pfam" id="PF13785">
    <property type="entry name" value="DUF4178"/>
    <property type="match status" value="1"/>
</dbReference>
<organism evidence="2 3">
    <name type="scientific">Vulcanibacillus modesticaldus</name>
    <dbReference type="NCBI Taxonomy" id="337097"/>
    <lineage>
        <taxon>Bacteria</taxon>
        <taxon>Bacillati</taxon>
        <taxon>Bacillota</taxon>
        <taxon>Bacilli</taxon>
        <taxon>Bacillales</taxon>
        <taxon>Bacillaceae</taxon>
        <taxon>Vulcanibacillus</taxon>
    </lineage>
</organism>
<dbReference type="RefSeq" id="WP_069656710.1">
    <property type="nucleotide sequence ID" value="NZ_MIJF01000024.1"/>
</dbReference>
<dbReference type="Proteomes" id="UP000243739">
    <property type="component" value="Unassembled WGS sequence"/>
</dbReference>
<feature type="domain" description="DUF4178" evidence="1">
    <location>
        <begin position="26"/>
        <end position="158"/>
    </location>
</feature>
<accession>A0A1D2YUG0</accession>
<name>A0A1D2YUG0_9BACI</name>
<dbReference type="AlphaFoldDB" id="A0A1D2YUG0"/>
<proteinExistence type="predicted"/>
<evidence type="ECO:0000313" key="3">
    <source>
        <dbReference type="Proteomes" id="UP000243739"/>
    </source>
</evidence>
<dbReference type="STRING" id="337097.BHF71_01630"/>
<sequence length="168" mass="19560">MGLFDIFFKKKEKKTVQPRRDVFSLQINDIVTYDLEDYLVIGKLGYSDSGYKWIAYHLKGDKKNIWLAVEQDDELELGIYERIPTQITDVKDRLDINGIRYYLEEHGFARITEVVGQAGAVVGQQVEYWDFESDDEEHYLSVEKWGSDLEISYGYPISLKEISWLAGS</sequence>
<gene>
    <name evidence="2" type="ORF">BHF71_01630</name>
</gene>
<comment type="caution">
    <text evidence="2">The sequence shown here is derived from an EMBL/GenBank/DDBJ whole genome shotgun (WGS) entry which is preliminary data.</text>
</comment>
<keyword evidence="3" id="KW-1185">Reference proteome</keyword>
<protein>
    <recommendedName>
        <fullName evidence="1">DUF4178 domain-containing protein</fullName>
    </recommendedName>
</protein>
<evidence type="ECO:0000313" key="2">
    <source>
        <dbReference type="EMBL" id="OEF99317.1"/>
    </source>
</evidence>
<reference evidence="2 3" key="1">
    <citation type="submission" date="2016-09" db="EMBL/GenBank/DDBJ databases">
        <title>Draft genome sequence for the type strain of Vulcanibacillus modesticaldus BR, a strictly anaerobic, moderately thermophilic, and nitrate-reducing bacterium from deep sea-hydrothermal vents of the Mid-Atlantic Ridge.</title>
        <authorList>
            <person name="Abin C.A."/>
            <person name="Hollibaugh J.T."/>
        </authorList>
    </citation>
    <scope>NUCLEOTIDE SEQUENCE [LARGE SCALE GENOMIC DNA]</scope>
    <source>
        <strain evidence="2 3">BR</strain>
    </source>
</reference>
<evidence type="ECO:0000259" key="1">
    <source>
        <dbReference type="Pfam" id="PF13785"/>
    </source>
</evidence>
<dbReference type="InterPro" id="IPR025235">
    <property type="entry name" value="DUF4178"/>
</dbReference>
<dbReference type="EMBL" id="MIJF01000024">
    <property type="protein sequence ID" value="OEF99317.1"/>
    <property type="molecule type" value="Genomic_DNA"/>
</dbReference>